<dbReference type="EMBL" id="CP022419">
    <property type="protein sequence ID" value="ASM75340.1"/>
    <property type="molecule type" value="Genomic_DNA"/>
</dbReference>
<dbReference type="RefSeq" id="WP_157729104.1">
    <property type="nucleotide sequence ID" value="NZ_CP022419.1"/>
</dbReference>
<keyword evidence="3" id="KW-0804">Transcription</keyword>
<dbReference type="InterPro" id="IPR050204">
    <property type="entry name" value="AraC_XylS_family_regulators"/>
</dbReference>
<protein>
    <submittedName>
        <fullName evidence="5">Multiple antibiotic resistance protein MarA</fullName>
    </submittedName>
</protein>
<geneLocation type="plasmid" evidence="5 6">
    <name>pSMR1-4</name>
</geneLocation>
<dbReference type="KEGG" id="spse:SULPSESMR1_04148"/>
<dbReference type="SMART" id="SM00342">
    <property type="entry name" value="HTH_ARAC"/>
    <property type="match status" value="1"/>
</dbReference>
<dbReference type="AlphaFoldDB" id="A0A221K8Z6"/>
<proteinExistence type="predicted"/>
<dbReference type="Proteomes" id="UP000199754">
    <property type="component" value="Plasmid pSMR1-4"/>
</dbReference>
<dbReference type="PANTHER" id="PTHR46796">
    <property type="entry name" value="HTH-TYPE TRANSCRIPTIONAL ACTIVATOR RHAS-RELATED"/>
    <property type="match status" value="1"/>
</dbReference>
<keyword evidence="1" id="KW-0805">Transcription regulation</keyword>
<evidence type="ECO:0000313" key="5">
    <source>
        <dbReference type="EMBL" id="ASM75340.1"/>
    </source>
</evidence>
<evidence type="ECO:0000256" key="3">
    <source>
        <dbReference type="ARBA" id="ARBA00023163"/>
    </source>
</evidence>
<dbReference type="GO" id="GO:0003700">
    <property type="term" value="F:DNA-binding transcription factor activity"/>
    <property type="evidence" value="ECO:0007669"/>
    <property type="project" value="InterPro"/>
</dbReference>
<dbReference type="InterPro" id="IPR018060">
    <property type="entry name" value="HTH_AraC"/>
</dbReference>
<keyword evidence="6" id="KW-1185">Reference proteome</keyword>
<name>A0A221K8Z6_9RHOB</name>
<reference evidence="5 6" key="1">
    <citation type="submission" date="2017-07" db="EMBL/GenBank/DDBJ databases">
        <title>Genome Sequence of Sulfitobacter pseudonitzschiae Strain SMR1 Isolated from a culture of the Diatom Skeletonema marinoi.</title>
        <authorList>
            <person name="Topel M."/>
            <person name="Pinder M.I.M."/>
            <person name="Johansson O.N."/>
            <person name="Kourtchenko O."/>
            <person name="Godhe A."/>
            <person name="Clarke A.K."/>
        </authorList>
    </citation>
    <scope>NUCLEOTIDE SEQUENCE [LARGE SCALE GENOMIC DNA]</scope>
    <source>
        <strain evidence="5 6">SMR1</strain>
        <plasmid evidence="5 6">pSMR1-4</plasmid>
    </source>
</reference>
<dbReference type="InterPro" id="IPR009057">
    <property type="entry name" value="Homeodomain-like_sf"/>
</dbReference>
<dbReference type="Pfam" id="PF12833">
    <property type="entry name" value="HTH_18"/>
    <property type="match status" value="1"/>
</dbReference>
<evidence type="ECO:0000256" key="1">
    <source>
        <dbReference type="ARBA" id="ARBA00023015"/>
    </source>
</evidence>
<keyword evidence="2" id="KW-0238">DNA-binding</keyword>
<accession>A0A221K8Z6</accession>
<evidence type="ECO:0000259" key="4">
    <source>
        <dbReference type="PROSITE" id="PS01124"/>
    </source>
</evidence>
<dbReference type="PROSITE" id="PS01124">
    <property type="entry name" value="HTH_ARAC_FAMILY_2"/>
    <property type="match status" value="1"/>
</dbReference>
<keyword evidence="5" id="KW-0614">Plasmid</keyword>
<evidence type="ECO:0000256" key="2">
    <source>
        <dbReference type="ARBA" id="ARBA00023125"/>
    </source>
</evidence>
<organism evidence="5 6">
    <name type="scientific">Pseudosulfitobacter pseudonitzschiae</name>
    <dbReference type="NCBI Taxonomy" id="1402135"/>
    <lineage>
        <taxon>Bacteria</taxon>
        <taxon>Pseudomonadati</taxon>
        <taxon>Pseudomonadota</taxon>
        <taxon>Alphaproteobacteria</taxon>
        <taxon>Rhodobacterales</taxon>
        <taxon>Roseobacteraceae</taxon>
        <taxon>Pseudosulfitobacter</taxon>
    </lineage>
</organism>
<dbReference type="Gene3D" id="1.10.10.60">
    <property type="entry name" value="Homeodomain-like"/>
    <property type="match status" value="2"/>
</dbReference>
<dbReference type="SUPFAM" id="SSF46689">
    <property type="entry name" value="Homeodomain-like"/>
    <property type="match status" value="2"/>
</dbReference>
<dbReference type="OrthoDB" id="9814125at2"/>
<evidence type="ECO:0000313" key="6">
    <source>
        <dbReference type="Proteomes" id="UP000199754"/>
    </source>
</evidence>
<feature type="domain" description="HTH araC/xylS-type" evidence="4">
    <location>
        <begin position="194"/>
        <end position="292"/>
    </location>
</feature>
<dbReference type="PANTHER" id="PTHR46796:SF6">
    <property type="entry name" value="ARAC SUBFAMILY"/>
    <property type="match status" value="1"/>
</dbReference>
<gene>
    <name evidence="5" type="primary">marA</name>
    <name evidence="5" type="ORF">SULPSESMR1_04148</name>
</gene>
<sequence>MNELVAPDRIQEWIPGNLTFHSGFHKNSGLEIRGYDYPELDVTIPQMRDYMIVTYEGSKALMRRRASGKYQQETVERGVVSILTRAEQSQWAWDQPIKVSHIYLSHEAINDVAGEIFERDIEDVEINDHVRAEDCILPQIAQMLKAELLKGAIGGSLLVESLRIQCCIHLLRNYAQTRFSEPPASGSFKACERRVILDFIHENTSRNITLSEMAAALNMSPYHFARKFKEEFGTPPHKFLMNDRLKNATELMSHSQKPLKVIAAQTGFSDQSHMTRSFQSSYGVTPSQYRRGLL</sequence>
<dbReference type="GO" id="GO:0043565">
    <property type="term" value="F:sequence-specific DNA binding"/>
    <property type="evidence" value="ECO:0007669"/>
    <property type="project" value="InterPro"/>
</dbReference>